<gene>
    <name evidence="1" type="ORF">T4E_9563</name>
</gene>
<dbReference type="EMBL" id="JYDU01000026">
    <property type="protein sequence ID" value="KRX97955.1"/>
    <property type="molecule type" value="Genomic_DNA"/>
</dbReference>
<proteinExistence type="predicted"/>
<reference evidence="1 2" key="1">
    <citation type="submission" date="2015-01" db="EMBL/GenBank/DDBJ databases">
        <title>Evolution of Trichinella species and genotypes.</title>
        <authorList>
            <person name="Korhonen P.K."/>
            <person name="Edoardo P."/>
            <person name="Giuseppe L.R."/>
            <person name="Gasser R.B."/>
        </authorList>
    </citation>
    <scope>NUCLEOTIDE SEQUENCE [LARGE SCALE GENOMIC DNA]</scope>
    <source>
        <strain evidence="1">ISS141</strain>
    </source>
</reference>
<dbReference type="AlphaFoldDB" id="A0A0V0YCB8"/>
<sequence length="73" mass="8760">MVSRLFRNHKQISPEQDVRQVLPLWNGALTNQQKFVYKVLHLEAYKLQQQMLDLRISKQNCFNVSRCYYCVIS</sequence>
<accession>A0A0V0YCB8</accession>
<comment type="caution">
    <text evidence="1">The sequence shown here is derived from an EMBL/GenBank/DDBJ whole genome shotgun (WGS) entry which is preliminary data.</text>
</comment>
<evidence type="ECO:0000313" key="1">
    <source>
        <dbReference type="EMBL" id="KRX97955.1"/>
    </source>
</evidence>
<organism evidence="1 2">
    <name type="scientific">Trichinella pseudospiralis</name>
    <name type="common">Parasitic roundworm</name>
    <dbReference type="NCBI Taxonomy" id="6337"/>
    <lineage>
        <taxon>Eukaryota</taxon>
        <taxon>Metazoa</taxon>
        <taxon>Ecdysozoa</taxon>
        <taxon>Nematoda</taxon>
        <taxon>Enoplea</taxon>
        <taxon>Dorylaimia</taxon>
        <taxon>Trichinellida</taxon>
        <taxon>Trichinellidae</taxon>
        <taxon>Trichinella</taxon>
    </lineage>
</organism>
<name>A0A0V0YCB8_TRIPS</name>
<dbReference type="Proteomes" id="UP000054815">
    <property type="component" value="Unassembled WGS sequence"/>
</dbReference>
<protein>
    <submittedName>
        <fullName evidence="1">Uncharacterized protein</fullName>
    </submittedName>
</protein>
<evidence type="ECO:0000313" key="2">
    <source>
        <dbReference type="Proteomes" id="UP000054815"/>
    </source>
</evidence>